<evidence type="ECO:0000313" key="14">
    <source>
        <dbReference type="EMBL" id="ABO07818.1"/>
    </source>
</evidence>
<evidence type="ECO:0000256" key="11">
    <source>
        <dbReference type="RuleBase" id="RU362068"/>
    </source>
</evidence>
<dbReference type="RefSeq" id="WP_011849075.1">
    <property type="nucleotide sequence ID" value="NC_009073.1"/>
</dbReference>
<evidence type="ECO:0000256" key="7">
    <source>
        <dbReference type="ARBA" id="ARBA00032024"/>
    </source>
</evidence>
<dbReference type="PANTHER" id="PTHR43765">
    <property type="entry name" value="2-DEHYDROPANTOATE 2-REDUCTASE-RELATED"/>
    <property type="match status" value="1"/>
</dbReference>
<organism evidence="14 15">
    <name type="scientific">Pyrobaculum calidifontis (strain DSM 21063 / JCM 11548 / VA1)</name>
    <dbReference type="NCBI Taxonomy" id="410359"/>
    <lineage>
        <taxon>Archaea</taxon>
        <taxon>Thermoproteota</taxon>
        <taxon>Thermoprotei</taxon>
        <taxon>Thermoproteales</taxon>
        <taxon>Thermoproteaceae</taxon>
        <taxon>Pyrobaculum</taxon>
    </lineage>
</organism>
<protein>
    <recommendedName>
        <fullName evidence="4 11">2-dehydropantoate 2-reductase</fullName>
        <ecNumber evidence="3 11">1.1.1.169</ecNumber>
    </recommendedName>
    <alternativeName>
        <fullName evidence="7 11">Ketopantoate reductase</fullName>
    </alternativeName>
</protein>
<dbReference type="KEGG" id="pcl:Pcal_0383"/>
<dbReference type="Gene3D" id="3.40.50.720">
    <property type="entry name" value="NAD(P)-binding Rossmann-like Domain"/>
    <property type="match status" value="1"/>
</dbReference>
<dbReference type="InterPro" id="IPR050838">
    <property type="entry name" value="Ketopantoate_reductase"/>
</dbReference>
<dbReference type="GO" id="GO:0050661">
    <property type="term" value="F:NADP binding"/>
    <property type="evidence" value="ECO:0007669"/>
    <property type="project" value="TreeGrafter"/>
</dbReference>
<comment type="pathway">
    <text evidence="1 11">Cofactor biosynthesis; coenzyme A biosynthesis.</text>
</comment>
<keyword evidence="15" id="KW-1185">Reference proteome</keyword>
<evidence type="ECO:0000259" key="12">
    <source>
        <dbReference type="Pfam" id="PF02558"/>
    </source>
</evidence>
<dbReference type="SUPFAM" id="SSF51735">
    <property type="entry name" value="NAD(P)-binding Rossmann-fold domains"/>
    <property type="match status" value="1"/>
</dbReference>
<sequence>MKFGIIGLGAVGSLLAYFLNRAGYVPHVVTRSRRERYVLKWGGETHVLQVAVVDELPPVDYTLVAVKAYDTEAVVDKIRGEPVVFQNGIGGLELLKERLGVGFGAVVTYGVSRVEGVAEVRGVGEIVLPREAGEVADALRAGGARVRVVEDIEPARWLKLAINAAINPITALLRAKNGVVVENPYAKSLAAEAAREAGRVAEAVGVRLPADPVEETLRVAEATRDNVSSMLQDLSQCRRTEVDYINGAVVRLGERHGVEAPVNKALWALVKAAEAACGAV</sequence>
<dbReference type="eggNOG" id="arCOG04139">
    <property type="taxonomic scope" value="Archaea"/>
</dbReference>
<keyword evidence="5 11" id="KW-0521">NADP</keyword>
<dbReference type="GO" id="GO:0015940">
    <property type="term" value="P:pantothenate biosynthetic process"/>
    <property type="evidence" value="ECO:0007669"/>
    <property type="project" value="InterPro"/>
</dbReference>
<dbReference type="STRING" id="410359.Pcal_0383"/>
<comment type="similarity">
    <text evidence="2 11">Belongs to the ketopantoate reductase family.</text>
</comment>
<dbReference type="Gene3D" id="1.10.1040.10">
    <property type="entry name" value="N-(1-d-carboxylethyl)-l-norvaline Dehydrogenase, domain 2"/>
    <property type="match status" value="1"/>
</dbReference>
<name>A3MT51_PYRCJ</name>
<dbReference type="InterPro" id="IPR013328">
    <property type="entry name" value="6PGD_dom2"/>
</dbReference>
<dbReference type="NCBIfam" id="TIGR00745">
    <property type="entry name" value="apbA_panE"/>
    <property type="match status" value="1"/>
</dbReference>
<gene>
    <name evidence="14" type="ordered locus">Pcal_0383</name>
</gene>
<feature type="domain" description="Ketopantoate reductase N-terminal" evidence="12">
    <location>
        <begin position="4"/>
        <end position="129"/>
    </location>
</feature>
<dbReference type="PANTHER" id="PTHR43765:SF2">
    <property type="entry name" value="2-DEHYDROPANTOATE 2-REDUCTASE"/>
    <property type="match status" value="1"/>
</dbReference>
<dbReference type="InterPro" id="IPR036291">
    <property type="entry name" value="NAD(P)-bd_dom_sf"/>
</dbReference>
<proteinExistence type="inferred from homology"/>
<dbReference type="GO" id="GO:0015937">
    <property type="term" value="P:coenzyme A biosynthetic process"/>
    <property type="evidence" value="ECO:0007669"/>
    <property type="project" value="UniProtKB-UniPathway"/>
</dbReference>
<dbReference type="SUPFAM" id="SSF48179">
    <property type="entry name" value="6-phosphogluconate dehydrogenase C-terminal domain-like"/>
    <property type="match status" value="1"/>
</dbReference>
<evidence type="ECO:0000313" key="15">
    <source>
        <dbReference type="Proteomes" id="UP000001431"/>
    </source>
</evidence>
<evidence type="ECO:0000256" key="6">
    <source>
        <dbReference type="ARBA" id="ARBA00023002"/>
    </source>
</evidence>
<evidence type="ECO:0000256" key="10">
    <source>
        <dbReference type="ARBA" id="ARBA00056765"/>
    </source>
</evidence>
<comment type="catalytic activity">
    <reaction evidence="8">
        <text>(R)-pantoate + NADP(+) = 2-dehydropantoate + NADPH + H(+)</text>
        <dbReference type="Rhea" id="RHEA:16233"/>
        <dbReference type="ChEBI" id="CHEBI:11561"/>
        <dbReference type="ChEBI" id="CHEBI:15378"/>
        <dbReference type="ChEBI" id="CHEBI:15980"/>
        <dbReference type="ChEBI" id="CHEBI:57783"/>
        <dbReference type="ChEBI" id="CHEBI:58349"/>
        <dbReference type="EC" id="1.1.1.169"/>
    </reaction>
    <physiologicalReaction direction="right-to-left" evidence="8">
        <dbReference type="Rhea" id="RHEA:16235"/>
    </physiologicalReaction>
</comment>
<dbReference type="InterPro" id="IPR008927">
    <property type="entry name" value="6-PGluconate_DH-like_C_sf"/>
</dbReference>
<dbReference type="Proteomes" id="UP000001431">
    <property type="component" value="Chromosome"/>
</dbReference>
<reference evidence="14" key="1">
    <citation type="submission" date="2007-02" db="EMBL/GenBank/DDBJ databases">
        <title>Complete sequence of Pyrobaculum calidifontis JCM 11548.</title>
        <authorList>
            <consortium name="US DOE Joint Genome Institute"/>
            <person name="Copeland A."/>
            <person name="Lucas S."/>
            <person name="Lapidus A."/>
            <person name="Barry K."/>
            <person name="Glavina del Rio T."/>
            <person name="Dalin E."/>
            <person name="Tice H."/>
            <person name="Pitluck S."/>
            <person name="Chain P."/>
            <person name="Malfatti S."/>
            <person name="Shin M."/>
            <person name="Vergez L."/>
            <person name="Schmutz J."/>
            <person name="Larimer F."/>
            <person name="Land M."/>
            <person name="Hauser L."/>
            <person name="Kyrpides N."/>
            <person name="Mikhailova N."/>
            <person name="Cozen A.E."/>
            <person name="Fitz-Gibbon S.T."/>
            <person name="House C.H."/>
            <person name="Saltikov C."/>
            <person name="Lowe T.M."/>
            <person name="Richardson P."/>
        </authorList>
    </citation>
    <scope>NUCLEOTIDE SEQUENCE [LARGE SCALE GENOMIC DNA]</scope>
    <source>
        <strain evidence="14">JCM 11548</strain>
    </source>
</reference>
<evidence type="ECO:0000256" key="8">
    <source>
        <dbReference type="ARBA" id="ARBA00047506"/>
    </source>
</evidence>
<evidence type="ECO:0000256" key="9">
    <source>
        <dbReference type="ARBA" id="ARBA00048196"/>
    </source>
</evidence>
<dbReference type="EC" id="1.1.1.169" evidence="3 11"/>
<dbReference type="EMBL" id="CP000561">
    <property type="protein sequence ID" value="ABO07818.1"/>
    <property type="molecule type" value="Genomic_DNA"/>
</dbReference>
<keyword evidence="6 11" id="KW-0560">Oxidoreductase</keyword>
<accession>A3MT51</accession>
<evidence type="ECO:0000256" key="1">
    <source>
        <dbReference type="ARBA" id="ARBA00004724"/>
    </source>
</evidence>
<comment type="function">
    <text evidence="10">Catalyzes the NAD(P)H-dependent reduction of ketopantoate into pantoic acid.</text>
</comment>
<feature type="domain" description="Ketopantoate reductase C-terminal" evidence="13">
    <location>
        <begin position="151"/>
        <end position="274"/>
    </location>
</feature>
<evidence type="ECO:0000256" key="2">
    <source>
        <dbReference type="ARBA" id="ARBA00007870"/>
    </source>
</evidence>
<keyword evidence="11" id="KW-0173">Coenzyme A biosynthesis</keyword>
<dbReference type="InterPro" id="IPR013332">
    <property type="entry name" value="KPR_N"/>
</dbReference>
<dbReference type="Pfam" id="PF08546">
    <property type="entry name" value="ApbA_C"/>
    <property type="match status" value="1"/>
</dbReference>
<comment type="function">
    <text evidence="11">Catalyzes the NADPH-dependent reduction of ketopantoate into pantoic acid.</text>
</comment>
<dbReference type="AlphaFoldDB" id="A3MT51"/>
<evidence type="ECO:0000256" key="5">
    <source>
        <dbReference type="ARBA" id="ARBA00022857"/>
    </source>
</evidence>
<dbReference type="InterPro" id="IPR003710">
    <property type="entry name" value="ApbA"/>
</dbReference>
<dbReference type="UniPathway" id="UPA00241"/>
<dbReference type="InterPro" id="IPR013752">
    <property type="entry name" value="KPA_reductase"/>
</dbReference>
<evidence type="ECO:0000256" key="3">
    <source>
        <dbReference type="ARBA" id="ARBA00013014"/>
    </source>
</evidence>
<comment type="catalytic activity">
    <reaction evidence="9">
        <text>(R)-pantoate + NAD(+) = 2-dehydropantoate + NADH + H(+)</text>
        <dbReference type="Rhea" id="RHEA:61292"/>
        <dbReference type="ChEBI" id="CHEBI:11561"/>
        <dbReference type="ChEBI" id="CHEBI:15378"/>
        <dbReference type="ChEBI" id="CHEBI:15980"/>
        <dbReference type="ChEBI" id="CHEBI:57540"/>
        <dbReference type="ChEBI" id="CHEBI:57945"/>
    </reaction>
    <physiologicalReaction direction="right-to-left" evidence="9">
        <dbReference type="Rhea" id="RHEA:61294"/>
    </physiologicalReaction>
</comment>
<dbReference type="GO" id="GO:0005737">
    <property type="term" value="C:cytoplasm"/>
    <property type="evidence" value="ECO:0007669"/>
    <property type="project" value="TreeGrafter"/>
</dbReference>
<evidence type="ECO:0000259" key="13">
    <source>
        <dbReference type="Pfam" id="PF08546"/>
    </source>
</evidence>
<evidence type="ECO:0000256" key="4">
    <source>
        <dbReference type="ARBA" id="ARBA00019465"/>
    </source>
</evidence>
<dbReference type="GO" id="GO:0008677">
    <property type="term" value="F:2-dehydropantoate 2-reductase activity"/>
    <property type="evidence" value="ECO:0007669"/>
    <property type="project" value="UniProtKB-EC"/>
</dbReference>
<dbReference type="FunFam" id="1.10.1040.10:FF:000017">
    <property type="entry name" value="2-dehydropantoate 2-reductase"/>
    <property type="match status" value="1"/>
</dbReference>
<dbReference type="Pfam" id="PF02558">
    <property type="entry name" value="ApbA"/>
    <property type="match status" value="1"/>
</dbReference>
<dbReference type="HOGENOM" id="CLU_031468_0_0_2"/>
<dbReference type="GeneID" id="4908751"/>